<comment type="caution">
    <text evidence="1">The sequence shown here is derived from an EMBL/GenBank/DDBJ whole genome shotgun (WGS) entry which is preliminary data.</text>
</comment>
<name>A0ABV1NYF8_9ACTN</name>
<dbReference type="RefSeq" id="WP_349804517.1">
    <property type="nucleotide sequence ID" value="NZ_JBEGDP010000008.1"/>
</dbReference>
<dbReference type="Proteomes" id="UP001482520">
    <property type="component" value="Unassembled WGS sequence"/>
</dbReference>
<reference evidence="1 2" key="1">
    <citation type="submission" date="2024-02" db="EMBL/GenBank/DDBJ databases">
        <title>Full genome sequence of Nocardioides kribbensis.</title>
        <authorList>
            <person name="Poletto B.L."/>
            <person name="Silva G."/>
            <person name="Galante D."/>
            <person name="Campos K.R."/>
            <person name="Santos M.B.N."/>
            <person name="Sacchi C.T."/>
        </authorList>
    </citation>
    <scope>NUCLEOTIDE SEQUENCE [LARGE SCALE GENOMIC DNA]</scope>
    <source>
        <strain evidence="1 2">O4R</strain>
    </source>
</reference>
<evidence type="ECO:0000313" key="2">
    <source>
        <dbReference type="Proteomes" id="UP001482520"/>
    </source>
</evidence>
<evidence type="ECO:0000313" key="1">
    <source>
        <dbReference type="EMBL" id="MEQ7847524.1"/>
    </source>
</evidence>
<accession>A0ABV1NYF8</accession>
<proteinExistence type="predicted"/>
<protein>
    <recommendedName>
        <fullName evidence="3">WXG100 family type VII secretion target</fullName>
    </recommendedName>
</protein>
<organism evidence="1 2">
    <name type="scientific">Nocardioides kribbensis</name>
    <dbReference type="NCBI Taxonomy" id="305517"/>
    <lineage>
        <taxon>Bacteria</taxon>
        <taxon>Bacillati</taxon>
        <taxon>Actinomycetota</taxon>
        <taxon>Actinomycetes</taxon>
        <taxon>Propionibacteriales</taxon>
        <taxon>Nocardioidaceae</taxon>
        <taxon>Nocardioides</taxon>
    </lineage>
</organism>
<sequence length="313" mass="31793">MTDLRAKAERIKELAIEKTAELAMKAAGPDGGGIAYAFAHDQASEEFADVDQVFDDWLGLPDPSYLSSFASNLAGALPHLAAEAYVDDDSAASLGGGGSNVAITQIEPTGAFMSGWTSGTATSFASFAGLFGPVVSNLWLCGNVLVNALYAEQAIWEEADRSLHEIADAAISTLEDIANKSAAEYTATLSVLAAVSGIIAVPFTAGGSLAAAYTFAAISGGIGLAGSFAPEDAEDHPGIDGGSPASVVSSVRDLLTRLNEHVTAKEGDVRSALSDTAGQFSAAMGEDNMVSPVVLPRPTVADSPSFGGRSGGA</sequence>
<dbReference type="EMBL" id="JBEGDP010000008">
    <property type="protein sequence ID" value="MEQ7847524.1"/>
    <property type="molecule type" value="Genomic_DNA"/>
</dbReference>
<keyword evidence="2" id="KW-1185">Reference proteome</keyword>
<gene>
    <name evidence="1" type="ORF">V6R90_09565</name>
</gene>
<evidence type="ECO:0008006" key="3">
    <source>
        <dbReference type="Google" id="ProtNLM"/>
    </source>
</evidence>